<evidence type="ECO:0008006" key="4">
    <source>
        <dbReference type="Google" id="ProtNLM"/>
    </source>
</evidence>
<keyword evidence="3" id="KW-1185">Reference proteome</keyword>
<evidence type="ECO:0000313" key="2">
    <source>
        <dbReference type="EMBL" id="GAA3676113.1"/>
    </source>
</evidence>
<dbReference type="RefSeq" id="WP_345149379.1">
    <property type="nucleotide sequence ID" value="NZ_BAABEO010000008.1"/>
</dbReference>
<feature type="transmembrane region" description="Helical" evidence="1">
    <location>
        <begin position="37"/>
        <end position="55"/>
    </location>
</feature>
<proteinExistence type="predicted"/>
<keyword evidence="1" id="KW-0472">Membrane</keyword>
<name>A0ABP7C115_9MICC</name>
<dbReference type="Proteomes" id="UP001500752">
    <property type="component" value="Unassembled WGS sequence"/>
</dbReference>
<evidence type="ECO:0000256" key="1">
    <source>
        <dbReference type="SAM" id="Phobius"/>
    </source>
</evidence>
<keyword evidence="1" id="KW-0812">Transmembrane</keyword>
<comment type="caution">
    <text evidence="2">The sequence shown here is derived from an EMBL/GenBank/DDBJ whole genome shotgun (WGS) entry which is preliminary data.</text>
</comment>
<dbReference type="EMBL" id="BAABEO010000008">
    <property type="protein sequence ID" value="GAA3676113.1"/>
    <property type="molecule type" value="Genomic_DNA"/>
</dbReference>
<protein>
    <recommendedName>
        <fullName evidence="4">Integral membrane protein</fullName>
    </recommendedName>
</protein>
<reference evidence="3" key="1">
    <citation type="journal article" date="2019" name="Int. J. Syst. Evol. Microbiol.">
        <title>The Global Catalogue of Microorganisms (GCM) 10K type strain sequencing project: providing services to taxonomists for standard genome sequencing and annotation.</title>
        <authorList>
            <consortium name="The Broad Institute Genomics Platform"/>
            <consortium name="The Broad Institute Genome Sequencing Center for Infectious Disease"/>
            <person name="Wu L."/>
            <person name="Ma J."/>
        </authorList>
    </citation>
    <scope>NUCLEOTIDE SEQUENCE [LARGE SCALE GENOMIC DNA]</scope>
    <source>
        <strain evidence="3">JCM 30742</strain>
    </source>
</reference>
<evidence type="ECO:0000313" key="3">
    <source>
        <dbReference type="Proteomes" id="UP001500752"/>
    </source>
</evidence>
<accession>A0ABP7C115</accession>
<gene>
    <name evidence="2" type="ORF">GCM10023081_13110</name>
</gene>
<sequence>MEHRSQRIMRGWLGALAATSLAAASHGLADGSLPSLPVLALILAISGAICTALAGRRLSLVRTSAGVLLSQGAYHLLFGLGAHQHTAAGRLTETVSHHGTETSIVWTAAAGTARMEGAGFFGGPVPDARMLAAHLAAALLTIAVLRKGGLAARATAEALLLATPVAILRWKPAPAVVRLARPATCQKPGLPDLGVPLLALRHRGPPACSAS</sequence>
<organism evidence="2 3">
    <name type="scientific">Arthrobacter ginkgonis</name>
    <dbReference type="NCBI Taxonomy" id="1630594"/>
    <lineage>
        <taxon>Bacteria</taxon>
        <taxon>Bacillati</taxon>
        <taxon>Actinomycetota</taxon>
        <taxon>Actinomycetes</taxon>
        <taxon>Micrococcales</taxon>
        <taxon>Micrococcaceae</taxon>
        <taxon>Arthrobacter</taxon>
    </lineage>
</organism>
<keyword evidence="1" id="KW-1133">Transmembrane helix</keyword>